<dbReference type="AlphaFoldDB" id="A0A183TN81"/>
<dbReference type="EMBL" id="UYSU01043353">
    <property type="protein sequence ID" value="VDM04315.1"/>
    <property type="molecule type" value="Genomic_DNA"/>
</dbReference>
<accession>A0A183TN81</accession>
<dbReference type="Proteomes" id="UP000275846">
    <property type="component" value="Unassembled WGS sequence"/>
</dbReference>
<organism evidence="4">
    <name type="scientific">Schistocephalus solidus</name>
    <name type="common">Tapeworm</name>
    <dbReference type="NCBI Taxonomy" id="70667"/>
    <lineage>
        <taxon>Eukaryota</taxon>
        <taxon>Metazoa</taxon>
        <taxon>Spiralia</taxon>
        <taxon>Lophotrochozoa</taxon>
        <taxon>Platyhelminthes</taxon>
        <taxon>Cestoda</taxon>
        <taxon>Eucestoda</taxon>
        <taxon>Diphyllobothriidea</taxon>
        <taxon>Diphyllobothriidae</taxon>
        <taxon>Schistocephalus</taxon>
    </lineage>
</organism>
<feature type="region of interest" description="Disordered" evidence="1">
    <location>
        <begin position="54"/>
        <end position="76"/>
    </location>
</feature>
<dbReference type="WBParaSite" id="SSLN_0001860701-mRNA-1">
    <property type="protein sequence ID" value="SSLN_0001860701-mRNA-1"/>
    <property type="gene ID" value="SSLN_0001860701"/>
</dbReference>
<name>A0A183TN81_SCHSO</name>
<proteinExistence type="predicted"/>
<protein>
    <submittedName>
        <fullName evidence="4">PIN domain-containing protein</fullName>
    </submittedName>
</protein>
<feature type="compositionally biased region" description="Gly residues" evidence="1">
    <location>
        <begin position="58"/>
        <end position="74"/>
    </location>
</feature>
<gene>
    <name evidence="2" type="ORF">SSLN_LOCUS17929</name>
</gene>
<reference evidence="2 3" key="2">
    <citation type="submission" date="2018-11" db="EMBL/GenBank/DDBJ databases">
        <authorList>
            <consortium name="Pathogen Informatics"/>
        </authorList>
    </citation>
    <scope>NUCLEOTIDE SEQUENCE [LARGE SCALE GENOMIC DNA]</scope>
    <source>
        <strain evidence="2 3">NST_G2</strain>
    </source>
</reference>
<evidence type="ECO:0000313" key="3">
    <source>
        <dbReference type="Proteomes" id="UP000275846"/>
    </source>
</evidence>
<keyword evidence="3" id="KW-1185">Reference proteome</keyword>
<sequence>MLAIRVRCQLGYSSIDKAFISAVCIALDISHCEHVLRRDVPFVDTTFWKHLSSESADGGSGGGGGGDGDGGGHAPQGAVASVVMATIHHSPSHHYRALSSALLDA</sequence>
<evidence type="ECO:0000313" key="4">
    <source>
        <dbReference type="WBParaSite" id="SSLN_0001860701-mRNA-1"/>
    </source>
</evidence>
<reference evidence="4" key="1">
    <citation type="submission" date="2016-06" db="UniProtKB">
        <authorList>
            <consortium name="WormBaseParasite"/>
        </authorList>
    </citation>
    <scope>IDENTIFICATION</scope>
</reference>
<evidence type="ECO:0000256" key="1">
    <source>
        <dbReference type="SAM" id="MobiDB-lite"/>
    </source>
</evidence>
<evidence type="ECO:0000313" key="2">
    <source>
        <dbReference type="EMBL" id="VDM04315.1"/>
    </source>
</evidence>